<evidence type="ECO:0000256" key="1">
    <source>
        <dbReference type="SAM" id="SignalP"/>
    </source>
</evidence>
<comment type="caution">
    <text evidence="2">The sequence shown here is derived from an EMBL/GenBank/DDBJ whole genome shotgun (WGS) entry which is preliminary data.</text>
</comment>
<name>A0A3D9HUH8_9BACL</name>
<dbReference type="RefSeq" id="WP_115995453.1">
    <property type="nucleotide sequence ID" value="NZ_QRDY01000026.1"/>
</dbReference>
<feature type="signal peptide" evidence="1">
    <location>
        <begin position="1"/>
        <end position="22"/>
    </location>
</feature>
<keyword evidence="3" id="KW-1185">Reference proteome</keyword>
<dbReference type="Proteomes" id="UP000256869">
    <property type="component" value="Unassembled WGS sequence"/>
</dbReference>
<sequence>MLKRKLSFAFLAVMLMTAMVLSGCTKDKSPKDALTASLSKSSDIKSYNFKGSMKIEDFNFPDDEMTDSQATAVINMLKSAELSWTGAYRADPRLIEVNLQLALKGDLAITFNVPILMTEKKTWIKIPNIPMLPIPEDIIGKFLELDLDELAEQAGQTMPTTDIAKSQKLVNDVTGIVFKHIDEEDYLTELKAKDAGLPEEVDAKQVVQFHMDQSQIEPLFNIILEKIAPEVIDLLSNNQEYRDMLQLKQEDLDTAKTKLSEVKDGEVSEALAEIKKELKSLDIKSTIGIDKKEFPVYSDATIKAAIESTDLTGNIGIKVVSQMTGINEEPKFENNEPTGDAIVTFEQLQEQLGGLFGGMEDMEGLDTEATNEGL</sequence>
<reference evidence="2 3" key="1">
    <citation type="submission" date="2018-07" db="EMBL/GenBank/DDBJ databases">
        <title>Genomic Encyclopedia of Type Strains, Phase III (KMG-III): the genomes of soil and plant-associated and newly described type strains.</title>
        <authorList>
            <person name="Whitman W."/>
        </authorList>
    </citation>
    <scope>NUCLEOTIDE SEQUENCE [LARGE SCALE GENOMIC DNA]</scope>
    <source>
        <strain evidence="2 3">CECT 8236</strain>
    </source>
</reference>
<feature type="chain" id="PRO_5038863805" description="Lipoprotein" evidence="1">
    <location>
        <begin position="23"/>
        <end position="374"/>
    </location>
</feature>
<evidence type="ECO:0000313" key="2">
    <source>
        <dbReference type="EMBL" id="RED53152.1"/>
    </source>
</evidence>
<protein>
    <recommendedName>
        <fullName evidence="4">Lipoprotein</fullName>
    </recommendedName>
</protein>
<dbReference type="PROSITE" id="PS51257">
    <property type="entry name" value="PROKAR_LIPOPROTEIN"/>
    <property type="match status" value="1"/>
</dbReference>
<keyword evidence="1" id="KW-0732">Signal</keyword>
<evidence type="ECO:0008006" key="4">
    <source>
        <dbReference type="Google" id="ProtNLM"/>
    </source>
</evidence>
<gene>
    <name evidence="2" type="ORF">DFP95_12613</name>
</gene>
<evidence type="ECO:0000313" key="3">
    <source>
        <dbReference type="Proteomes" id="UP000256869"/>
    </source>
</evidence>
<dbReference type="OrthoDB" id="2657915at2"/>
<dbReference type="AlphaFoldDB" id="A0A3D9HUH8"/>
<dbReference type="EMBL" id="QRDY01000026">
    <property type="protein sequence ID" value="RED53152.1"/>
    <property type="molecule type" value="Genomic_DNA"/>
</dbReference>
<accession>A0A3D9HUH8</accession>
<proteinExistence type="predicted"/>
<organism evidence="2 3">
    <name type="scientific">Cohnella lupini</name>
    <dbReference type="NCBI Taxonomy" id="1294267"/>
    <lineage>
        <taxon>Bacteria</taxon>
        <taxon>Bacillati</taxon>
        <taxon>Bacillota</taxon>
        <taxon>Bacilli</taxon>
        <taxon>Bacillales</taxon>
        <taxon>Paenibacillaceae</taxon>
        <taxon>Cohnella</taxon>
    </lineage>
</organism>